<organism evidence="2">
    <name type="scientific">Staphylothermus marinus</name>
    <dbReference type="NCBI Taxonomy" id="2280"/>
    <lineage>
        <taxon>Archaea</taxon>
        <taxon>Thermoproteota</taxon>
        <taxon>Thermoprotei</taxon>
        <taxon>Desulfurococcales</taxon>
        <taxon>Desulfurococcaceae</taxon>
        <taxon>Staphylothermus</taxon>
    </lineage>
</organism>
<dbReference type="InterPro" id="IPR011059">
    <property type="entry name" value="Metal-dep_hydrolase_composite"/>
</dbReference>
<accession>A0A7C4D7Q3</accession>
<dbReference type="PROSITE" id="PS01137">
    <property type="entry name" value="TATD_1"/>
    <property type="match status" value="1"/>
</dbReference>
<name>A0A7C4D7Q3_STAMA</name>
<dbReference type="GO" id="GO:0016810">
    <property type="term" value="F:hydrolase activity, acting on carbon-nitrogen (but not peptide) bonds"/>
    <property type="evidence" value="ECO:0007669"/>
    <property type="project" value="InterPro"/>
</dbReference>
<dbReference type="AlphaFoldDB" id="A0A7C4D7Q3"/>
<proteinExistence type="predicted"/>
<dbReference type="PANTHER" id="PTHR22642:SF2">
    <property type="entry name" value="PROTEIN LONG AFTER FAR-RED 3"/>
    <property type="match status" value="1"/>
</dbReference>
<keyword evidence="2" id="KW-0378">Hydrolase</keyword>
<comment type="caution">
    <text evidence="2">The sequence shown here is derived from an EMBL/GenBank/DDBJ whole genome shotgun (WGS) entry which is preliminary data.</text>
</comment>
<dbReference type="InterPro" id="IPR018228">
    <property type="entry name" value="DNase_TatD-rel_CS"/>
</dbReference>
<dbReference type="Pfam" id="PF07969">
    <property type="entry name" value="Amidohydro_3"/>
    <property type="match status" value="1"/>
</dbReference>
<dbReference type="EMBL" id="DTAN01000087">
    <property type="protein sequence ID" value="HGU65017.1"/>
    <property type="molecule type" value="Genomic_DNA"/>
</dbReference>
<evidence type="ECO:0000313" key="2">
    <source>
        <dbReference type="EMBL" id="HGM59001.1"/>
    </source>
</evidence>
<dbReference type="CDD" id="cd01300">
    <property type="entry name" value="YtcJ_like"/>
    <property type="match status" value="1"/>
</dbReference>
<protein>
    <submittedName>
        <fullName evidence="2">Amidohydrolase</fullName>
    </submittedName>
</protein>
<feature type="domain" description="Amidohydrolase 3" evidence="1">
    <location>
        <begin position="65"/>
        <end position="500"/>
    </location>
</feature>
<evidence type="ECO:0000313" key="3">
    <source>
        <dbReference type="EMBL" id="HGU65017.1"/>
    </source>
</evidence>
<dbReference type="InterPro" id="IPR033932">
    <property type="entry name" value="YtcJ-like"/>
</dbReference>
<dbReference type="PANTHER" id="PTHR22642">
    <property type="entry name" value="IMIDAZOLONEPROPIONASE"/>
    <property type="match status" value="1"/>
</dbReference>
<dbReference type="Gene3D" id="3.10.310.70">
    <property type="match status" value="1"/>
</dbReference>
<sequence length="514" mass="59450">MGCLELKQYFLIYSEKGIILSYKPLLITESIIVDRDSVYITGSLKNLERISDELNAKFIYLKDPVLPGFIDTHLHIDSLGFELESIDLTDVKNRDQLLKIIEDLKPNVGEWIVCGRVDHLQFPDQRMPTRSELDSVMSKHPVLIIHRSGHMGVLNTKGLEIALKWIRDRQYIDYDKGWIYETPLWIVRGKIFENIDLNHRSRIMIKTDDYLRKHGITAVGVAGCSEKCLETLVNIDSYLKTRVYVYLYVENNVDKLIEKIVFVNSRLRRVKINGFKIILDGALGPRTAYLSSDYNDQPGNRGILLYNRDLLEKIIEKVNNYSLQTAIHAIGDASLDIVLEVYRKYSDRTFLMRNRIEHASLVRDDQMELIKSIKPIVVVQPHFIITDKWVLDRIGYERLNWLYRYRSLFESTITSFSTDSPVEPVNPWRTIYAAITRGEEYGLIHGKLTSSEKMNLIDSLHAYTRNSAIALRDDRLGCLYPGCYPDMITVSRNPLEITDPSELLEIESKPVDLD</sequence>
<dbReference type="Gene3D" id="3.20.20.140">
    <property type="entry name" value="Metal-dependent hydrolases"/>
    <property type="match status" value="1"/>
</dbReference>
<evidence type="ECO:0000259" key="1">
    <source>
        <dbReference type="Pfam" id="PF07969"/>
    </source>
</evidence>
<dbReference type="SUPFAM" id="SSF51556">
    <property type="entry name" value="Metallo-dependent hydrolases"/>
    <property type="match status" value="1"/>
</dbReference>
<gene>
    <name evidence="3" type="ORF">ENT92_02215</name>
    <name evidence="2" type="ORF">ENU14_05405</name>
</gene>
<reference evidence="2" key="1">
    <citation type="journal article" date="2020" name="mSystems">
        <title>Genome- and Community-Level Interaction Insights into Carbon Utilization and Element Cycling Functions of Hydrothermarchaeota in Hydrothermal Sediment.</title>
        <authorList>
            <person name="Zhou Z."/>
            <person name="Liu Y."/>
            <person name="Xu W."/>
            <person name="Pan J."/>
            <person name="Luo Z.H."/>
            <person name="Li M."/>
        </authorList>
    </citation>
    <scope>NUCLEOTIDE SEQUENCE [LARGE SCALE GENOMIC DNA]</scope>
    <source>
        <strain evidence="3">SpSt-622</strain>
        <strain evidence="2">SpSt-642</strain>
    </source>
</reference>
<dbReference type="InterPro" id="IPR032466">
    <property type="entry name" value="Metal_Hydrolase"/>
</dbReference>
<dbReference type="Gene3D" id="2.30.40.10">
    <property type="entry name" value="Urease, subunit C, domain 1"/>
    <property type="match status" value="1"/>
</dbReference>
<dbReference type="EMBL" id="DTBJ01000044">
    <property type="protein sequence ID" value="HGM59001.1"/>
    <property type="molecule type" value="Genomic_DNA"/>
</dbReference>
<dbReference type="InterPro" id="IPR013108">
    <property type="entry name" value="Amidohydro_3"/>
</dbReference>